<protein>
    <submittedName>
        <fullName evidence="3">Putative phage associated protein</fullName>
    </submittedName>
</protein>
<dbReference type="Gene3D" id="1.10.260.40">
    <property type="entry name" value="lambda repressor-like DNA-binding domains"/>
    <property type="match status" value="1"/>
</dbReference>
<dbReference type="InterPro" id="IPR010982">
    <property type="entry name" value="Lambda_DNA-bd_dom_sf"/>
</dbReference>
<gene>
    <name evidence="3" type="ORF">NMALPHA522_1271</name>
</gene>
<organism evidence="3">
    <name type="scientific">Neisseria meningitidis alpha522</name>
    <dbReference type="NCBI Taxonomy" id="996307"/>
    <lineage>
        <taxon>Bacteria</taxon>
        <taxon>Pseudomonadati</taxon>
        <taxon>Pseudomonadota</taxon>
        <taxon>Betaproteobacteria</taxon>
        <taxon>Neisseriales</taxon>
        <taxon>Neisseriaceae</taxon>
        <taxon>Neisseria</taxon>
    </lineage>
</organism>
<dbReference type="PROSITE" id="PS50943">
    <property type="entry name" value="HTH_CROC1"/>
    <property type="match status" value="1"/>
</dbReference>
<accession>I4E646</accession>
<evidence type="ECO:0000313" key="3">
    <source>
        <dbReference type="EMBL" id="CCA44812.1"/>
    </source>
</evidence>
<dbReference type="InterPro" id="IPR001387">
    <property type="entry name" value="Cro/C1-type_HTH"/>
</dbReference>
<name>I4E646_NEIME</name>
<feature type="compositionally biased region" description="Basic residues" evidence="1">
    <location>
        <begin position="1"/>
        <end position="11"/>
    </location>
</feature>
<reference evidence="3" key="1">
    <citation type="submission" date="2011-03" db="EMBL/GenBank/DDBJ databases">
        <title>Draft genome of Neisseria meningitidis strain alpha522.</title>
        <authorList>
            <person name="Schoen C."/>
            <person name="Blom J."/>
        </authorList>
    </citation>
    <scope>NUCLEOTIDE SEQUENCE</scope>
    <source>
        <strain evidence="3">Alpha522</strain>
    </source>
</reference>
<dbReference type="EMBL" id="FR845710">
    <property type="protein sequence ID" value="CCA44812.1"/>
    <property type="molecule type" value="Genomic_DNA"/>
</dbReference>
<evidence type="ECO:0000256" key="1">
    <source>
        <dbReference type="SAM" id="MobiDB-lite"/>
    </source>
</evidence>
<sequence>MDYRARRRKPFHYPLPLSPPDCQNPQADRQRMPGRALPPFRKRHHPLRFYFFRRKTGRRSPICRRPYRNLPPGSQKNMRNKINRNDMELGYTPYNLRTLRNRCKLTQAELAQIVGVKHYIQVGRWEAKPDTETRRTDMSLEKWRQFLDWTEKTNAV</sequence>
<feature type="region of interest" description="Disordered" evidence="1">
    <location>
        <begin position="1"/>
        <end position="39"/>
    </location>
</feature>
<dbReference type="CDD" id="cd00093">
    <property type="entry name" value="HTH_XRE"/>
    <property type="match status" value="1"/>
</dbReference>
<dbReference type="GO" id="GO:0003677">
    <property type="term" value="F:DNA binding"/>
    <property type="evidence" value="ECO:0007669"/>
    <property type="project" value="InterPro"/>
</dbReference>
<proteinExistence type="predicted"/>
<feature type="domain" description="HTH cro/C1-type" evidence="2">
    <location>
        <begin position="96"/>
        <end position="126"/>
    </location>
</feature>
<evidence type="ECO:0000259" key="2">
    <source>
        <dbReference type="PROSITE" id="PS50943"/>
    </source>
</evidence>
<dbReference type="AlphaFoldDB" id="I4E646"/>